<proteinExistence type="predicted"/>
<comment type="caution">
    <text evidence="1">The sequence shown here is derived from an EMBL/GenBank/DDBJ whole genome shotgun (WGS) entry which is preliminary data.</text>
</comment>
<protein>
    <submittedName>
        <fullName evidence="1">Uncharacterized protein</fullName>
    </submittedName>
</protein>
<dbReference type="Proteomes" id="UP000744676">
    <property type="component" value="Unassembled WGS sequence"/>
</dbReference>
<gene>
    <name evidence="1" type="ORF">D0Z00_000862</name>
</gene>
<dbReference type="EMBL" id="QVQA01000012">
    <property type="protein sequence ID" value="KAF5101383.1"/>
    <property type="molecule type" value="Genomic_DNA"/>
</dbReference>
<keyword evidence="2" id="KW-1185">Reference proteome</keyword>
<evidence type="ECO:0000313" key="1">
    <source>
        <dbReference type="EMBL" id="KAF5101383.1"/>
    </source>
</evidence>
<sequence length="267" mass="31023">MDPFWNPFVEEQAMDRAHRIGQIRPVFVHRLVIKDTVEDRILELQEKKKKVIEGALDETGLKSIGKLDQKELKFLFADTPAEALESVNPELEKFYRQALPIRPISLAPTELKERVEREQRAKNDSMKSTLVAFEDTDVNAQRRRYLDSGGYYIQTLWEATQENCAILGARYGECQRYGPAWRMTMNCQKEAEAHRHCLGLQRNGMRSMGFNEALDSKQRNAIKYKLDDLYSLHFPDGQVTETKKKEFLADVEAARMEMSKNLYRVTN</sequence>
<name>A0ACB6V8K9_9ASCO</name>
<reference evidence="1 2" key="1">
    <citation type="journal article" date="2020" name="Front. Microbiol.">
        <title>Phenotypic and Genetic Characterization of the Cheese Ripening Yeast Geotrichum candidum.</title>
        <authorList>
            <person name="Perkins V."/>
            <person name="Vignola S."/>
            <person name="Lessard M.H."/>
            <person name="Plante P.L."/>
            <person name="Corbeil J."/>
            <person name="Dugat-Bony E."/>
            <person name="Frenette M."/>
            <person name="Labrie S."/>
        </authorList>
    </citation>
    <scope>NUCLEOTIDE SEQUENCE [LARGE SCALE GENOMIC DNA]</scope>
    <source>
        <strain evidence="1 2">LMA-1147</strain>
    </source>
</reference>
<organism evidence="1 2">
    <name type="scientific">Geotrichum galactomycetum</name>
    <dbReference type="NCBI Taxonomy" id="27317"/>
    <lineage>
        <taxon>Eukaryota</taxon>
        <taxon>Fungi</taxon>
        <taxon>Dikarya</taxon>
        <taxon>Ascomycota</taxon>
        <taxon>Saccharomycotina</taxon>
        <taxon>Dipodascomycetes</taxon>
        <taxon>Dipodascales</taxon>
        <taxon>Dipodascaceae</taxon>
        <taxon>Geotrichum</taxon>
    </lineage>
</organism>
<accession>A0ACB6V8K9</accession>
<evidence type="ECO:0000313" key="2">
    <source>
        <dbReference type="Proteomes" id="UP000744676"/>
    </source>
</evidence>